<dbReference type="InterPro" id="IPR052269">
    <property type="entry name" value="Golgi-PI4KB_interaction"/>
</dbReference>
<feature type="region of interest" description="Disordered" evidence="2">
    <location>
        <begin position="241"/>
        <end position="266"/>
    </location>
</feature>
<evidence type="ECO:0000313" key="6">
    <source>
        <dbReference type="Proteomes" id="UP000887568"/>
    </source>
</evidence>
<dbReference type="GO" id="GO:0000139">
    <property type="term" value="C:Golgi membrane"/>
    <property type="evidence" value="ECO:0007669"/>
    <property type="project" value="TreeGrafter"/>
</dbReference>
<accession>A0A914B760</accession>
<dbReference type="RefSeq" id="XP_038071978.1">
    <property type="nucleotide sequence ID" value="XM_038216050.1"/>
</dbReference>
<dbReference type="Proteomes" id="UP000887568">
    <property type="component" value="Unplaced"/>
</dbReference>
<dbReference type="Gene3D" id="1.20.80.10">
    <property type="match status" value="1"/>
</dbReference>
<feature type="region of interest" description="Disordered" evidence="2">
    <location>
        <begin position="1"/>
        <end position="31"/>
    </location>
</feature>
<dbReference type="Pfam" id="PF00887">
    <property type="entry name" value="ACBP"/>
    <property type="match status" value="1"/>
</dbReference>
<feature type="domain" description="ACB" evidence="4">
    <location>
        <begin position="43"/>
        <end position="134"/>
    </location>
</feature>
<proteinExistence type="predicted"/>
<evidence type="ECO:0000256" key="2">
    <source>
        <dbReference type="SAM" id="MobiDB-lite"/>
    </source>
</evidence>
<dbReference type="EnsemblMetazoa" id="XM_038216050.1">
    <property type="protein sequence ID" value="XP_038071978.1"/>
    <property type="gene ID" value="LOC119740677"/>
</dbReference>
<reference evidence="5" key="1">
    <citation type="submission" date="2022-11" db="UniProtKB">
        <authorList>
            <consortium name="EnsemblMetazoa"/>
        </authorList>
    </citation>
    <scope>IDENTIFICATION</scope>
</reference>
<organism evidence="5 6">
    <name type="scientific">Patiria miniata</name>
    <name type="common">Bat star</name>
    <name type="synonym">Asterina miniata</name>
    <dbReference type="NCBI Taxonomy" id="46514"/>
    <lineage>
        <taxon>Eukaryota</taxon>
        <taxon>Metazoa</taxon>
        <taxon>Echinodermata</taxon>
        <taxon>Eleutherozoa</taxon>
        <taxon>Asterozoa</taxon>
        <taxon>Asteroidea</taxon>
        <taxon>Valvatacea</taxon>
        <taxon>Valvatida</taxon>
        <taxon>Asterinidae</taxon>
        <taxon>Patiria</taxon>
    </lineage>
</organism>
<dbReference type="SUPFAM" id="SSF47027">
    <property type="entry name" value="Acyl-CoA binding protein"/>
    <property type="match status" value="1"/>
</dbReference>
<name>A0A914B760_PATMI</name>
<feature type="region of interest" description="Disordered" evidence="2">
    <location>
        <begin position="278"/>
        <end position="309"/>
    </location>
</feature>
<dbReference type="InterPro" id="IPR014352">
    <property type="entry name" value="FERM/acyl-CoA-bd_prot_sf"/>
</dbReference>
<dbReference type="CTD" id="64746"/>
<dbReference type="FunFam" id="1.20.80.10:FF:000017">
    <property type="entry name" value="Golgi resident protein GCP60"/>
    <property type="match status" value="1"/>
</dbReference>
<feature type="compositionally biased region" description="Basic and acidic residues" evidence="2">
    <location>
        <begin position="289"/>
        <end position="302"/>
    </location>
</feature>
<sequence>MSDFLVSPDGMTPIVDEDPPSSAKESSAQNDGQDVESQWGFCLPELYKLSLTFFKEKEGKAFHLSYRDKVQLVAYVRQITNGKYDPTNSPPVGYLDVVGNDRRKQWQELGGMTKETAMLEFCLHLDKTCTQLKPYIEAHRREKEEQERKRREEEERRRQEEEVRERQRLEEEEKRRAEEELQRQEQERLQFKEAIYKQLLPQLQPVVEQQYPNNPQQQQVFLRQLQEHYYQQYLQQLQQQQQGRMEQQGDSPVTGSSGEVSSASTTGDLEQGLTNLQLSNQAQAPNGDVNRREDELPDRESLPEIAKPNCWTTEDVQDFKEKLAKDSEGMIRVGHGETVTVRVPTHEEGNCIFWEFATDYCDIGFGLYFEWTVAPSNAISVHVSDSSEEDELDEDEDGKTDPERGTKESGPPIDEIIPIYRRDSHQKKFCGSHRYPGRGVYLLKFDNSYSLFRAKSLYYKVYYTRDDR</sequence>
<keyword evidence="6" id="KW-1185">Reference proteome</keyword>
<dbReference type="GO" id="GO:0000062">
    <property type="term" value="F:fatty-acyl-CoA binding"/>
    <property type="evidence" value="ECO:0007669"/>
    <property type="project" value="InterPro"/>
</dbReference>
<dbReference type="PANTHER" id="PTHR22973">
    <property type="entry name" value="LD35087P"/>
    <property type="match status" value="1"/>
</dbReference>
<dbReference type="InterPro" id="IPR000582">
    <property type="entry name" value="Acyl-CoA-binding_protein"/>
</dbReference>
<dbReference type="PROSITE" id="PS51228">
    <property type="entry name" value="ACB_2"/>
    <property type="match status" value="1"/>
</dbReference>
<evidence type="ECO:0008006" key="7">
    <source>
        <dbReference type="Google" id="ProtNLM"/>
    </source>
</evidence>
<dbReference type="OrthoDB" id="5839451at2759"/>
<feature type="region of interest" description="Disordered" evidence="2">
    <location>
        <begin position="382"/>
        <end position="415"/>
    </location>
</feature>
<keyword evidence="1" id="KW-0007">Acetylation</keyword>
<feature type="compositionally biased region" description="Polar residues" evidence="2">
    <location>
        <begin position="250"/>
        <end position="266"/>
    </location>
</feature>
<evidence type="ECO:0000313" key="5">
    <source>
        <dbReference type="EnsemblMetazoa" id="XP_038071978.1"/>
    </source>
</evidence>
<protein>
    <recommendedName>
        <fullName evidence="7">Golgi resident protein GCP60</fullName>
    </recommendedName>
</protein>
<feature type="domain" description="GOLD" evidence="3">
    <location>
        <begin position="320"/>
        <end position="463"/>
    </location>
</feature>
<dbReference type="InterPro" id="IPR036598">
    <property type="entry name" value="GOLD_dom_sf"/>
</dbReference>
<feature type="compositionally biased region" description="Acidic residues" evidence="2">
    <location>
        <begin position="386"/>
        <end position="398"/>
    </location>
</feature>
<evidence type="ECO:0000259" key="3">
    <source>
        <dbReference type="PROSITE" id="PS50866"/>
    </source>
</evidence>
<dbReference type="SUPFAM" id="SSF101576">
    <property type="entry name" value="Supernatant protein factor (SPF), C-terminal domain"/>
    <property type="match status" value="1"/>
</dbReference>
<dbReference type="PROSITE" id="PS50866">
    <property type="entry name" value="GOLD"/>
    <property type="match status" value="1"/>
</dbReference>
<dbReference type="OMA" id="SYSIWRS"/>
<dbReference type="GeneID" id="119740677"/>
<dbReference type="AlphaFoldDB" id="A0A914B760"/>
<dbReference type="InterPro" id="IPR009038">
    <property type="entry name" value="GOLD_dom"/>
</dbReference>
<dbReference type="Pfam" id="PF13897">
    <property type="entry name" value="GOLD_2"/>
    <property type="match status" value="1"/>
</dbReference>
<evidence type="ECO:0000256" key="1">
    <source>
        <dbReference type="ARBA" id="ARBA00022990"/>
    </source>
</evidence>
<feature type="region of interest" description="Disordered" evidence="2">
    <location>
        <begin position="140"/>
        <end position="181"/>
    </location>
</feature>
<dbReference type="Gene3D" id="2.60.120.680">
    <property type="entry name" value="GOLD domain"/>
    <property type="match status" value="1"/>
</dbReference>
<dbReference type="InterPro" id="IPR035984">
    <property type="entry name" value="Acyl-CoA-binding_sf"/>
</dbReference>
<dbReference type="PANTHER" id="PTHR22973:SF12">
    <property type="entry name" value="LD35087P"/>
    <property type="match status" value="1"/>
</dbReference>
<evidence type="ECO:0000259" key="4">
    <source>
        <dbReference type="PROSITE" id="PS51228"/>
    </source>
</evidence>